<comment type="caution">
    <text evidence="3">The sequence shown here is derived from an EMBL/GenBank/DDBJ whole genome shotgun (WGS) entry which is preliminary data.</text>
</comment>
<dbReference type="InterPro" id="IPR036864">
    <property type="entry name" value="Zn2-C6_fun-type_DNA-bd_sf"/>
</dbReference>
<feature type="domain" description="Zn(2)-C6 fungal-type" evidence="2">
    <location>
        <begin position="13"/>
        <end position="43"/>
    </location>
</feature>
<evidence type="ECO:0000259" key="2">
    <source>
        <dbReference type="PROSITE" id="PS50048"/>
    </source>
</evidence>
<keyword evidence="4" id="KW-1185">Reference proteome</keyword>
<dbReference type="PANTHER" id="PTHR47784:SF5">
    <property type="entry name" value="STEROL UPTAKE CONTROL PROTEIN 2"/>
    <property type="match status" value="1"/>
</dbReference>
<organism evidence="3 4">
    <name type="scientific">Phlyctema vagabunda</name>
    <dbReference type="NCBI Taxonomy" id="108571"/>
    <lineage>
        <taxon>Eukaryota</taxon>
        <taxon>Fungi</taxon>
        <taxon>Dikarya</taxon>
        <taxon>Ascomycota</taxon>
        <taxon>Pezizomycotina</taxon>
        <taxon>Leotiomycetes</taxon>
        <taxon>Helotiales</taxon>
        <taxon>Dermateaceae</taxon>
        <taxon>Phlyctema</taxon>
    </lineage>
</organism>
<protein>
    <submittedName>
        <fullName evidence="3">Fungal specific transcription factor-like protein</fullName>
    </submittedName>
</protein>
<dbReference type="Pfam" id="PF11951">
    <property type="entry name" value="Fungal_trans_2"/>
    <property type="match status" value="1"/>
</dbReference>
<dbReference type="EMBL" id="JBFCZG010000009">
    <property type="protein sequence ID" value="KAL3418547.1"/>
    <property type="molecule type" value="Genomic_DNA"/>
</dbReference>
<dbReference type="InterPro" id="IPR001138">
    <property type="entry name" value="Zn2Cys6_DnaBD"/>
</dbReference>
<dbReference type="SMART" id="SM00066">
    <property type="entry name" value="GAL4"/>
    <property type="match status" value="1"/>
</dbReference>
<dbReference type="Proteomes" id="UP001629113">
    <property type="component" value="Unassembled WGS sequence"/>
</dbReference>
<keyword evidence="1" id="KW-0539">Nucleus</keyword>
<dbReference type="PANTHER" id="PTHR47784">
    <property type="entry name" value="STEROL UPTAKE CONTROL PROTEIN 2"/>
    <property type="match status" value="1"/>
</dbReference>
<sequence length="419" mass="47451">MPSRRSHTNSHHGCSQCKAKKVKCDEAKPVCGRCTRSKNACKYNHLLSQSSRNETKQLHLVSLPQTSFVPCSESPLGFFDPETPRSIQSLSPPTPLGVRRASDEALYHQYINITSRSLFETSCFKSFERWDQSIREQSNTHDFVRHGMLSFAAIHLSTLQSQQDTKELYTTIALKYQNTALAKFRTAVANLSAQNCEAALGYSGILIMNEFSMHVALARENSAPVGSIADLQKLIKLFHGTASLYRLAWANSMDTNLTPYVRAELINGQKQDITVPEAEAALSLLKTCQILMIYDEQVRELYTDVVEKIRKTLRRRATQPGIANPAFMWPGMISSAYMNRVENRDPIALVMLAYWGVCLHDLDTQWWARDWGQSTVKLISESVGPEFQQYLDWPRAQVGLPRVTLHFVADRMVVPEFRS</sequence>
<evidence type="ECO:0000313" key="4">
    <source>
        <dbReference type="Proteomes" id="UP001629113"/>
    </source>
</evidence>
<dbReference type="CDD" id="cd00067">
    <property type="entry name" value="GAL4"/>
    <property type="match status" value="1"/>
</dbReference>
<dbReference type="PROSITE" id="PS00463">
    <property type="entry name" value="ZN2_CY6_FUNGAL_1"/>
    <property type="match status" value="1"/>
</dbReference>
<accession>A0ABR4P5F7</accession>
<dbReference type="InterPro" id="IPR021858">
    <property type="entry name" value="Fun_TF"/>
</dbReference>
<name>A0ABR4P5F7_9HELO</name>
<evidence type="ECO:0000313" key="3">
    <source>
        <dbReference type="EMBL" id="KAL3418547.1"/>
    </source>
</evidence>
<dbReference type="Gene3D" id="4.10.240.10">
    <property type="entry name" value="Zn(2)-C6 fungal-type DNA-binding domain"/>
    <property type="match status" value="1"/>
</dbReference>
<reference evidence="3 4" key="1">
    <citation type="submission" date="2024-06" db="EMBL/GenBank/DDBJ databases">
        <title>Complete genome of Phlyctema vagabunda strain 19-DSS-EL-015.</title>
        <authorList>
            <person name="Fiorenzani C."/>
        </authorList>
    </citation>
    <scope>NUCLEOTIDE SEQUENCE [LARGE SCALE GENOMIC DNA]</scope>
    <source>
        <strain evidence="3 4">19-DSS-EL-015</strain>
    </source>
</reference>
<evidence type="ECO:0000256" key="1">
    <source>
        <dbReference type="ARBA" id="ARBA00023242"/>
    </source>
</evidence>
<dbReference type="SUPFAM" id="SSF57701">
    <property type="entry name" value="Zn2/Cys6 DNA-binding domain"/>
    <property type="match status" value="1"/>
</dbReference>
<gene>
    <name evidence="3" type="ORF">PVAG01_10263</name>
</gene>
<dbReference type="InterPro" id="IPR053157">
    <property type="entry name" value="Sterol_Uptake_Regulator"/>
</dbReference>
<dbReference type="Pfam" id="PF00172">
    <property type="entry name" value="Zn_clus"/>
    <property type="match status" value="1"/>
</dbReference>
<proteinExistence type="predicted"/>
<dbReference type="PROSITE" id="PS50048">
    <property type="entry name" value="ZN2_CY6_FUNGAL_2"/>
    <property type="match status" value="1"/>
</dbReference>